<evidence type="ECO:0000256" key="11">
    <source>
        <dbReference type="RuleBase" id="RU004024"/>
    </source>
</evidence>
<dbReference type="GO" id="GO:0004129">
    <property type="term" value="F:cytochrome-c oxidase activity"/>
    <property type="evidence" value="ECO:0007669"/>
    <property type="project" value="UniProtKB-EC"/>
</dbReference>
<evidence type="ECO:0000259" key="14">
    <source>
        <dbReference type="PROSITE" id="PS50857"/>
    </source>
</evidence>
<dbReference type="InterPro" id="IPR002429">
    <property type="entry name" value="CcO_II-like_C"/>
</dbReference>
<evidence type="ECO:0000313" key="17">
    <source>
        <dbReference type="Proteomes" id="UP000248745"/>
    </source>
</evidence>
<dbReference type="InterPro" id="IPR036257">
    <property type="entry name" value="Cyt_c_oxidase_su2_TM_sf"/>
</dbReference>
<dbReference type="PANTHER" id="PTHR22888:SF9">
    <property type="entry name" value="CYTOCHROME C OXIDASE SUBUNIT 2"/>
    <property type="match status" value="1"/>
</dbReference>
<feature type="domain" description="Cytochrome oxidase subunit II transmembrane region profile" evidence="15">
    <location>
        <begin position="63"/>
        <end position="158"/>
    </location>
</feature>
<dbReference type="Gene3D" id="2.60.40.420">
    <property type="entry name" value="Cupredoxins - blue copper proteins"/>
    <property type="match status" value="1"/>
</dbReference>
<dbReference type="Pfam" id="PF00116">
    <property type="entry name" value="COX2"/>
    <property type="match status" value="1"/>
</dbReference>
<protein>
    <recommendedName>
        <fullName evidence="11">Cytochrome c oxidase subunit 2</fullName>
        <ecNumber evidence="11">7.1.1.9</ecNumber>
    </recommendedName>
</protein>
<dbReference type="InterPro" id="IPR008972">
    <property type="entry name" value="Cupredoxin"/>
</dbReference>
<evidence type="ECO:0000313" key="16">
    <source>
        <dbReference type="EMBL" id="PZF73077.1"/>
    </source>
</evidence>
<comment type="subcellular location">
    <subcellularLocation>
        <location evidence="10">Cell membrane</location>
        <topology evidence="10">Multi-pass membrane protein</topology>
    </subcellularLocation>
    <subcellularLocation>
        <location evidence="1">Membrane</location>
        <topology evidence="1">Multi-pass membrane protein</topology>
    </subcellularLocation>
</comment>
<name>A0A2W2BAZ5_9BACT</name>
<evidence type="ECO:0000256" key="4">
    <source>
        <dbReference type="ARBA" id="ARBA00022660"/>
    </source>
</evidence>
<feature type="transmembrane region" description="Helical" evidence="13">
    <location>
        <begin position="130"/>
        <end position="152"/>
    </location>
</feature>
<dbReference type="SUPFAM" id="SSF49503">
    <property type="entry name" value="Cupredoxins"/>
    <property type="match status" value="1"/>
</dbReference>
<feature type="domain" description="Cytochrome oxidase subunit II copper A binding" evidence="14">
    <location>
        <begin position="160"/>
        <end position="315"/>
    </location>
</feature>
<evidence type="ECO:0000256" key="13">
    <source>
        <dbReference type="SAM" id="Phobius"/>
    </source>
</evidence>
<dbReference type="PROSITE" id="PS50857">
    <property type="entry name" value="COX2_CUA"/>
    <property type="match status" value="1"/>
</dbReference>
<evidence type="ECO:0000256" key="7">
    <source>
        <dbReference type="ARBA" id="ARBA00022982"/>
    </source>
</evidence>
<evidence type="ECO:0000256" key="3">
    <source>
        <dbReference type="ARBA" id="ARBA00022448"/>
    </source>
</evidence>
<proteinExistence type="inferred from homology"/>
<evidence type="ECO:0000256" key="2">
    <source>
        <dbReference type="ARBA" id="ARBA00007866"/>
    </source>
</evidence>
<evidence type="ECO:0000256" key="6">
    <source>
        <dbReference type="ARBA" id="ARBA00022967"/>
    </source>
</evidence>
<comment type="caution">
    <text evidence="16">The sequence shown here is derived from an EMBL/GenBank/DDBJ whole genome shotgun (WGS) entry which is preliminary data.</text>
</comment>
<sequence>MSGFIIIALIVLVFIIIYQIAKASEYASVLRGEEKVKAQTNRTMAGLLVAFFVLGVYGIWKCHELLIDKMLPVSASEQGVGYDSMLKVTLIITGLVFFATQAILFWFVWRYQATEKRTSFYYAHNNKLELLWTTVPAIAMASLVAIGLRNWFNITSQAPANAAVVEIVGKQFNWIVRYPGHDNELGKRDFRKINDANNILGLDWNDTHNLDDIISPSGEMHLVVNKPVKLIIGSRDVIHDVGLPHFRMKMDAVPGITTTMWFTPRYTTEQMKQITGNPNFVYEISCDQMCGKGHYSMRGTIIVQTQAEYDAWMASQQSYYAQNNAAPAAAPAAGDSAKPKTDSVKVTAMK</sequence>
<keyword evidence="17" id="KW-1185">Reference proteome</keyword>
<dbReference type="PRINTS" id="PR01166">
    <property type="entry name" value="CYCOXIDASEII"/>
</dbReference>
<organism evidence="16 17">
    <name type="scientific">Taibaiella soli</name>
    <dbReference type="NCBI Taxonomy" id="1649169"/>
    <lineage>
        <taxon>Bacteria</taxon>
        <taxon>Pseudomonadati</taxon>
        <taxon>Bacteroidota</taxon>
        <taxon>Chitinophagia</taxon>
        <taxon>Chitinophagales</taxon>
        <taxon>Chitinophagaceae</taxon>
        <taxon>Taibaiella</taxon>
    </lineage>
</organism>
<keyword evidence="7 10" id="KW-0249">Electron transport</keyword>
<dbReference type="EMBL" id="QKTW01000015">
    <property type="protein sequence ID" value="PZF73077.1"/>
    <property type="molecule type" value="Genomic_DNA"/>
</dbReference>
<dbReference type="GO" id="GO:0042773">
    <property type="term" value="P:ATP synthesis coupled electron transport"/>
    <property type="evidence" value="ECO:0007669"/>
    <property type="project" value="TreeGrafter"/>
</dbReference>
<gene>
    <name evidence="16" type="ORF">DN068_09390</name>
</gene>
<evidence type="ECO:0000256" key="5">
    <source>
        <dbReference type="ARBA" id="ARBA00022692"/>
    </source>
</evidence>
<keyword evidence="5 10" id="KW-0812">Transmembrane</keyword>
<accession>A0A2W2BAZ5</accession>
<comment type="cofactor">
    <cofactor evidence="11">
        <name>Cu cation</name>
        <dbReference type="ChEBI" id="CHEBI:23378"/>
    </cofactor>
    <text evidence="11">Binds a copper A center.</text>
</comment>
<keyword evidence="3 10" id="KW-0813">Transport</keyword>
<feature type="transmembrane region" description="Helical" evidence="13">
    <location>
        <begin position="44"/>
        <end position="60"/>
    </location>
</feature>
<evidence type="ECO:0000256" key="10">
    <source>
        <dbReference type="RuleBase" id="RU000456"/>
    </source>
</evidence>
<dbReference type="OrthoDB" id="9781261at2"/>
<dbReference type="GO" id="GO:0005886">
    <property type="term" value="C:plasma membrane"/>
    <property type="evidence" value="ECO:0007669"/>
    <property type="project" value="UniProtKB-SubCell"/>
</dbReference>
<evidence type="ECO:0000256" key="8">
    <source>
        <dbReference type="ARBA" id="ARBA00022989"/>
    </source>
</evidence>
<dbReference type="PANTHER" id="PTHR22888">
    <property type="entry name" value="CYTOCHROME C OXIDASE, SUBUNIT II"/>
    <property type="match status" value="1"/>
</dbReference>
<comment type="similarity">
    <text evidence="2 10">Belongs to the cytochrome c oxidase subunit 2 family.</text>
</comment>
<dbReference type="RefSeq" id="WP_110998655.1">
    <property type="nucleotide sequence ID" value="NZ_QKTW01000015.1"/>
</dbReference>
<feature type="region of interest" description="Disordered" evidence="12">
    <location>
        <begin position="330"/>
        <end position="350"/>
    </location>
</feature>
<keyword evidence="11" id="KW-0186">Copper</keyword>
<keyword evidence="11" id="KW-0479">Metal-binding</keyword>
<dbReference type="PROSITE" id="PS50999">
    <property type="entry name" value="COX2_TM"/>
    <property type="match status" value="1"/>
</dbReference>
<keyword evidence="8 13" id="KW-1133">Transmembrane helix</keyword>
<reference evidence="16 17" key="1">
    <citation type="submission" date="2018-06" db="EMBL/GenBank/DDBJ databases">
        <title>Mucibacter soli gen. nov., sp. nov., a new member of the family Chitinophagaceae producing mucin.</title>
        <authorList>
            <person name="Kim M.-K."/>
            <person name="Park S."/>
            <person name="Kim T.-S."/>
            <person name="Joung Y."/>
            <person name="Han J.-H."/>
            <person name="Kim S.B."/>
        </authorList>
    </citation>
    <scope>NUCLEOTIDE SEQUENCE [LARGE SCALE GENOMIC DNA]</scope>
    <source>
        <strain evidence="16 17">R1-15</strain>
    </source>
</reference>
<comment type="function">
    <text evidence="11">Subunits I and II form the functional core of the enzyme complex. Electrons originating in cytochrome c are transferred via heme a and Cu(A) to the binuclear center formed by heme a3 and Cu(B).</text>
</comment>
<dbReference type="GO" id="GO:0005507">
    <property type="term" value="F:copper ion binding"/>
    <property type="evidence" value="ECO:0007669"/>
    <property type="project" value="InterPro"/>
</dbReference>
<evidence type="ECO:0000256" key="12">
    <source>
        <dbReference type="SAM" id="MobiDB-lite"/>
    </source>
</evidence>
<feature type="transmembrane region" description="Helical" evidence="13">
    <location>
        <begin position="88"/>
        <end position="109"/>
    </location>
</feature>
<dbReference type="SUPFAM" id="SSF81464">
    <property type="entry name" value="Cytochrome c oxidase subunit II-like, transmembrane region"/>
    <property type="match status" value="1"/>
</dbReference>
<evidence type="ECO:0000256" key="1">
    <source>
        <dbReference type="ARBA" id="ARBA00004141"/>
    </source>
</evidence>
<dbReference type="Proteomes" id="UP000248745">
    <property type="component" value="Unassembled WGS sequence"/>
</dbReference>
<comment type="catalytic activity">
    <reaction evidence="11">
        <text>4 Fe(II)-[cytochrome c] + O2 + 8 H(+)(in) = 4 Fe(III)-[cytochrome c] + 2 H2O + 4 H(+)(out)</text>
        <dbReference type="Rhea" id="RHEA:11436"/>
        <dbReference type="Rhea" id="RHEA-COMP:10350"/>
        <dbReference type="Rhea" id="RHEA-COMP:14399"/>
        <dbReference type="ChEBI" id="CHEBI:15377"/>
        <dbReference type="ChEBI" id="CHEBI:15378"/>
        <dbReference type="ChEBI" id="CHEBI:15379"/>
        <dbReference type="ChEBI" id="CHEBI:29033"/>
        <dbReference type="ChEBI" id="CHEBI:29034"/>
        <dbReference type="EC" id="7.1.1.9"/>
    </reaction>
</comment>
<dbReference type="Pfam" id="PF02790">
    <property type="entry name" value="COX2_TM"/>
    <property type="match status" value="1"/>
</dbReference>
<dbReference type="InterPro" id="IPR011759">
    <property type="entry name" value="Cyt_c_oxidase_su2_TM_dom"/>
</dbReference>
<dbReference type="AlphaFoldDB" id="A0A2W2BAZ5"/>
<dbReference type="Gene3D" id="1.10.287.90">
    <property type="match status" value="1"/>
</dbReference>
<evidence type="ECO:0000256" key="9">
    <source>
        <dbReference type="ARBA" id="ARBA00023136"/>
    </source>
</evidence>
<keyword evidence="9 13" id="KW-0472">Membrane</keyword>
<evidence type="ECO:0000259" key="15">
    <source>
        <dbReference type="PROSITE" id="PS50999"/>
    </source>
</evidence>
<feature type="transmembrane region" description="Helical" evidence="13">
    <location>
        <begin position="6"/>
        <end position="23"/>
    </location>
</feature>
<dbReference type="EC" id="7.1.1.9" evidence="11"/>
<keyword evidence="4 10" id="KW-0679">Respiratory chain</keyword>
<keyword evidence="6" id="KW-1278">Translocase</keyword>
<dbReference type="InterPro" id="IPR045187">
    <property type="entry name" value="CcO_II"/>
</dbReference>